<evidence type="ECO:0000313" key="14">
    <source>
        <dbReference type="EMBL" id="ADU91422.1"/>
    </source>
</evidence>
<feature type="region of interest" description="Disordered" evidence="12">
    <location>
        <begin position="1"/>
        <end position="22"/>
    </location>
</feature>
<dbReference type="InterPro" id="IPR036922">
    <property type="entry name" value="Rieske_2Fe-2S_sf"/>
</dbReference>
<dbReference type="PRINTS" id="PR00162">
    <property type="entry name" value="RIESKE"/>
</dbReference>
<feature type="compositionally biased region" description="Polar residues" evidence="12">
    <location>
        <begin position="1"/>
        <end position="16"/>
    </location>
</feature>
<evidence type="ECO:0000256" key="9">
    <source>
        <dbReference type="ARBA" id="ARBA00023157"/>
    </source>
</evidence>
<comment type="cofactor">
    <cofactor evidence="10">
        <name>[2Fe-2S] cluster</name>
        <dbReference type="ChEBI" id="CHEBI:190135"/>
    </cofactor>
    <text evidence="10">Binds 1 [2Fe-2S] cluster per subunit.</text>
</comment>
<dbReference type="SUPFAM" id="SSF50022">
    <property type="entry name" value="ISP domain"/>
    <property type="match status" value="1"/>
</dbReference>
<evidence type="ECO:0000256" key="5">
    <source>
        <dbReference type="ARBA" id="ARBA00022989"/>
    </source>
</evidence>
<dbReference type="PROSITE" id="PS51318">
    <property type="entry name" value="TAT"/>
    <property type="match status" value="1"/>
</dbReference>
<dbReference type="GO" id="GO:0046872">
    <property type="term" value="F:metal ion binding"/>
    <property type="evidence" value="ECO:0007669"/>
    <property type="project" value="UniProtKB-KW"/>
</dbReference>
<dbReference type="EC" id="7.1.1.8" evidence="10"/>
<feature type="transmembrane region" description="Helical" evidence="10">
    <location>
        <begin position="28"/>
        <end position="50"/>
    </location>
</feature>
<dbReference type="NCBIfam" id="TIGR01416">
    <property type="entry name" value="Rieske_proteo"/>
    <property type="match status" value="1"/>
</dbReference>
<evidence type="ECO:0000256" key="6">
    <source>
        <dbReference type="ARBA" id="ARBA00023004"/>
    </source>
</evidence>
<sequence length="213" mass="23073">MSQDSNNIVQSESLSFPEQLPDDPSRRMLLGTACAIGGVATLATLVPFVASMTPSDRARAAGAPVEVDISQIAPGTMIAVEWQGKPVWILHRTPEMIASLKVTDELVADPNSERPGFTPDYAKNQHRSRKDEWFVCVGICTHLGCSPSSRLKEGNAEGMPSSWNGGYLCPCHGSQFDLAGRVFKNQPAPDNLLIPPYYFMDDTHIMVGLEAAA</sequence>
<organism evidence="14 15">
    <name type="scientific">Taylorella equigenitalis (strain MCE9)</name>
    <dbReference type="NCBI Taxonomy" id="937774"/>
    <lineage>
        <taxon>Bacteria</taxon>
        <taxon>Pseudomonadati</taxon>
        <taxon>Pseudomonadota</taxon>
        <taxon>Betaproteobacteria</taxon>
        <taxon>Burkholderiales</taxon>
        <taxon>Alcaligenaceae</taxon>
        <taxon>Taylorella</taxon>
    </lineage>
</organism>
<dbReference type="GO" id="GO:0016020">
    <property type="term" value="C:membrane"/>
    <property type="evidence" value="ECO:0007669"/>
    <property type="project" value="UniProtKB-SubCell"/>
</dbReference>
<evidence type="ECO:0000256" key="2">
    <source>
        <dbReference type="ARBA" id="ARBA00022692"/>
    </source>
</evidence>
<comment type="subcellular location">
    <subcellularLocation>
        <location evidence="1">Membrane</location>
        <topology evidence="1">Single-pass membrane protein</topology>
    </subcellularLocation>
</comment>
<keyword evidence="4" id="KW-0479">Metal-binding</keyword>
<dbReference type="Proteomes" id="UP000007472">
    <property type="component" value="Chromosome"/>
</dbReference>
<dbReference type="GO" id="GO:0016491">
    <property type="term" value="F:oxidoreductase activity"/>
    <property type="evidence" value="ECO:0007669"/>
    <property type="project" value="UniProtKB-KW"/>
</dbReference>
<evidence type="ECO:0000256" key="7">
    <source>
        <dbReference type="ARBA" id="ARBA00023014"/>
    </source>
</evidence>
<keyword evidence="5 10" id="KW-1133">Transmembrane helix</keyword>
<evidence type="ECO:0000313" key="15">
    <source>
        <dbReference type="Proteomes" id="UP000007472"/>
    </source>
</evidence>
<protein>
    <recommendedName>
        <fullName evidence="10">Ubiquinol-cytochrome c reductase iron-sulfur subunit</fullName>
        <ecNumber evidence="10">7.1.1.8</ecNumber>
    </recommendedName>
</protein>
<keyword evidence="6" id="KW-0408">Iron</keyword>
<dbReference type="CDD" id="cd03470">
    <property type="entry name" value="Rieske_cytochrome_bc1"/>
    <property type="match status" value="1"/>
</dbReference>
<dbReference type="Gene3D" id="1.20.5.510">
    <property type="entry name" value="Single helix bin"/>
    <property type="match status" value="1"/>
</dbReference>
<keyword evidence="9" id="KW-1015">Disulfide bond</keyword>
<dbReference type="InterPro" id="IPR014349">
    <property type="entry name" value="Rieske_Fe-S_prot"/>
</dbReference>
<keyword evidence="10" id="KW-0249">Electron transport</keyword>
<dbReference type="GO" id="GO:0008121">
    <property type="term" value="F:quinol-cytochrome-c reductase activity"/>
    <property type="evidence" value="ECO:0007669"/>
    <property type="project" value="UniProtKB-EC"/>
</dbReference>
<dbReference type="PROSITE" id="PS51296">
    <property type="entry name" value="RIESKE"/>
    <property type="match status" value="1"/>
</dbReference>
<dbReference type="KEGG" id="teq:TEQUI_0480"/>
<reference evidence="14 15" key="1">
    <citation type="journal article" date="2011" name="J. Bacteriol.">
        <title>Genome sequence of Taylorella equigenitalis MCE9, the causative agent of contagious equine metritis.</title>
        <authorList>
            <person name="Hebert L."/>
            <person name="Moumen B."/>
            <person name="Duquesne F."/>
            <person name="Breuil M.F."/>
            <person name="Laugier C."/>
            <person name="Batto J.M."/>
            <person name="Renault P."/>
            <person name="Petry S."/>
        </authorList>
    </citation>
    <scope>NUCLEOTIDE SEQUENCE [LARGE SCALE GENOMIC DNA]</scope>
    <source>
        <strain evidence="14 15">MCE9</strain>
    </source>
</reference>
<evidence type="ECO:0000256" key="1">
    <source>
        <dbReference type="ARBA" id="ARBA00004167"/>
    </source>
</evidence>
<evidence type="ECO:0000259" key="13">
    <source>
        <dbReference type="PROSITE" id="PS51296"/>
    </source>
</evidence>
<evidence type="ECO:0000256" key="11">
    <source>
        <dbReference type="RuleBase" id="RU004497"/>
    </source>
</evidence>
<dbReference type="InterPro" id="IPR006317">
    <property type="entry name" value="Ubiquinol_cyt_c_Rdtase_Fe-S-su"/>
</dbReference>
<proteinExistence type="predicted"/>
<dbReference type="InterPro" id="IPR017941">
    <property type="entry name" value="Rieske_2Fe-2S"/>
</dbReference>
<evidence type="ECO:0000256" key="3">
    <source>
        <dbReference type="ARBA" id="ARBA00022714"/>
    </source>
</evidence>
<keyword evidence="3" id="KW-0001">2Fe-2S</keyword>
<comment type="miscellaneous">
    <text evidence="10">The Rieske protein is a high potential 2Fe-2S protein.</text>
</comment>
<comment type="subunit">
    <text evidence="11">The main subunits of complex b-c1 are: cytochrome b, cytochrome c1 and the Rieske protein.</text>
</comment>
<keyword evidence="8 10" id="KW-0472">Membrane</keyword>
<evidence type="ECO:0000256" key="4">
    <source>
        <dbReference type="ARBA" id="ARBA00022723"/>
    </source>
</evidence>
<dbReference type="InterPro" id="IPR005805">
    <property type="entry name" value="Rieske_Fe-S_prot_C"/>
</dbReference>
<evidence type="ECO:0000256" key="12">
    <source>
        <dbReference type="SAM" id="MobiDB-lite"/>
    </source>
</evidence>
<dbReference type="PANTHER" id="PTHR10134">
    <property type="entry name" value="CYTOCHROME B-C1 COMPLEX SUBUNIT RIESKE, MITOCHONDRIAL"/>
    <property type="match status" value="1"/>
</dbReference>
<name>A0A654KG65_TAYEM</name>
<evidence type="ECO:0000256" key="8">
    <source>
        <dbReference type="ARBA" id="ARBA00023136"/>
    </source>
</evidence>
<dbReference type="InterPro" id="IPR006311">
    <property type="entry name" value="TAT_signal"/>
</dbReference>
<keyword evidence="7" id="KW-0411">Iron-sulfur</keyword>
<dbReference type="Pfam" id="PF00355">
    <property type="entry name" value="Rieske"/>
    <property type="match status" value="1"/>
</dbReference>
<accession>A0A654KG65</accession>
<keyword evidence="2 10" id="KW-0812">Transmembrane</keyword>
<keyword evidence="10" id="KW-0813">Transport</keyword>
<dbReference type="Gene3D" id="2.102.10.10">
    <property type="entry name" value="Rieske [2Fe-2S] iron-sulphur domain"/>
    <property type="match status" value="1"/>
</dbReference>
<dbReference type="AlphaFoldDB" id="A0A654KG65"/>
<dbReference type="EMBL" id="CP002456">
    <property type="protein sequence ID" value="ADU91422.1"/>
    <property type="molecule type" value="Genomic_DNA"/>
</dbReference>
<feature type="domain" description="Rieske" evidence="13">
    <location>
        <begin position="100"/>
        <end position="206"/>
    </location>
</feature>
<keyword evidence="14" id="KW-0560">Oxidoreductase</keyword>
<dbReference type="GO" id="GO:0051537">
    <property type="term" value="F:2 iron, 2 sulfur cluster binding"/>
    <property type="evidence" value="ECO:0007669"/>
    <property type="project" value="UniProtKB-KW"/>
</dbReference>
<gene>
    <name evidence="14" type="ordered locus">TEQUI_0480</name>
</gene>
<comment type="catalytic activity">
    <reaction evidence="10">
        <text>a quinol + 2 Fe(III)-[cytochrome c](out) = a quinone + 2 Fe(II)-[cytochrome c](out) + 2 H(+)(out)</text>
        <dbReference type="Rhea" id="RHEA:11484"/>
        <dbReference type="Rhea" id="RHEA-COMP:10350"/>
        <dbReference type="Rhea" id="RHEA-COMP:14399"/>
        <dbReference type="ChEBI" id="CHEBI:15378"/>
        <dbReference type="ChEBI" id="CHEBI:24646"/>
        <dbReference type="ChEBI" id="CHEBI:29033"/>
        <dbReference type="ChEBI" id="CHEBI:29034"/>
        <dbReference type="ChEBI" id="CHEBI:132124"/>
        <dbReference type="EC" id="7.1.1.8"/>
    </reaction>
</comment>
<evidence type="ECO:0000256" key="10">
    <source>
        <dbReference type="RuleBase" id="RU004494"/>
    </source>
</evidence>